<accession>A0A084JHE4</accession>
<sequence length="140" mass="16084">MTKINFSNEGITPFEQLLGYNSEIMKGWTNLEISFLKSKTFGYELKEEVRRTLAFNNGCKYCMAKGKPSEDIEDKNIRMATKIADMISKNIVLTEETFKSLRELFSEKEISELFALICFFTASQRFGALLDLEPSCSIYI</sequence>
<dbReference type="Proteomes" id="UP000028542">
    <property type="component" value="Unassembled WGS sequence"/>
</dbReference>
<keyword evidence="1" id="KW-0575">Peroxidase</keyword>
<keyword evidence="1" id="KW-0560">Oxidoreductase</keyword>
<dbReference type="EMBL" id="JPMD01000003">
    <property type="protein sequence ID" value="KEZ88378.1"/>
    <property type="molecule type" value="Genomic_DNA"/>
</dbReference>
<protein>
    <submittedName>
        <fullName evidence="1">Alkylhydroperoxidase</fullName>
    </submittedName>
</protein>
<dbReference type="eggNOG" id="COG2128">
    <property type="taxonomic scope" value="Bacteria"/>
</dbReference>
<dbReference type="RefSeq" id="WP_035129942.1">
    <property type="nucleotide sequence ID" value="NZ_JPMD01000003.1"/>
</dbReference>
<reference evidence="1 2" key="1">
    <citation type="submission" date="2014-07" db="EMBL/GenBank/DDBJ databases">
        <title>Draft genome of Clostridium sulfidigenes 113A isolated from sediments associated with methane hydrate from Krishna Godavari basin.</title>
        <authorList>
            <person name="Honkalas V.S."/>
            <person name="Dabir A.P."/>
            <person name="Arora P."/>
            <person name="Dhakephalkar P.K."/>
        </authorList>
    </citation>
    <scope>NUCLEOTIDE SEQUENCE [LARGE SCALE GENOMIC DNA]</scope>
    <source>
        <strain evidence="1 2">113A</strain>
    </source>
</reference>
<dbReference type="GO" id="GO:0004601">
    <property type="term" value="F:peroxidase activity"/>
    <property type="evidence" value="ECO:0007669"/>
    <property type="project" value="UniProtKB-KW"/>
</dbReference>
<dbReference type="SUPFAM" id="SSF69118">
    <property type="entry name" value="AhpD-like"/>
    <property type="match status" value="1"/>
</dbReference>
<proteinExistence type="predicted"/>
<dbReference type="STRING" id="318464.IO99_02960"/>
<keyword evidence="2" id="KW-1185">Reference proteome</keyword>
<comment type="caution">
    <text evidence="1">The sequence shown here is derived from an EMBL/GenBank/DDBJ whole genome shotgun (WGS) entry which is preliminary data.</text>
</comment>
<dbReference type="AlphaFoldDB" id="A0A084JHE4"/>
<gene>
    <name evidence="1" type="ORF">IO99_02960</name>
</gene>
<dbReference type="InterPro" id="IPR029032">
    <property type="entry name" value="AhpD-like"/>
</dbReference>
<organism evidence="1 2">
    <name type="scientific">Clostridium sulfidigenes</name>
    <dbReference type="NCBI Taxonomy" id="318464"/>
    <lineage>
        <taxon>Bacteria</taxon>
        <taxon>Bacillati</taxon>
        <taxon>Bacillota</taxon>
        <taxon>Clostridia</taxon>
        <taxon>Eubacteriales</taxon>
        <taxon>Clostridiaceae</taxon>
        <taxon>Clostridium</taxon>
    </lineage>
</organism>
<evidence type="ECO:0000313" key="1">
    <source>
        <dbReference type="EMBL" id="KEZ88378.1"/>
    </source>
</evidence>
<dbReference type="Gene3D" id="1.20.1290.10">
    <property type="entry name" value="AhpD-like"/>
    <property type="match status" value="1"/>
</dbReference>
<name>A0A084JHE4_9CLOT</name>
<evidence type="ECO:0000313" key="2">
    <source>
        <dbReference type="Proteomes" id="UP000028542"/>
    </source>
</evidence>